<evidence type="ECO:0000313" key="2">
    <source>
        <dbReference type="Proteomes" id="UP001577047"/>
    </source>
</evidence>
<keyword evidence="2" id="KW-1185">Reference proteome</keyword>
<comment type="caution">
    <text evidence="1">The sequence shown here is derived from an EMBL/GenBank/DDBJ whole genome shotgun (WGS) entry which is preliminary data.</text>
</comment>
<organism evidence="1 2">
    <name type="scientific">Pseudomonas boreofloridensis</name>
    <dbReference type="NCBI Taxonomy" id="3064348"/>
    <lineage>
        <taxon>Bacteria</taxon>
        <taxon>Pseudomonadati</taxon>
        <taxon>Pseudomonadota</taxon>
        <taxon>Gammaproteobacteria</taxon>
        <taxon>Pseudomonadales</taxon>
        <taxon>Pseudomonadaceae</taxon>
        <taxon>Pseudomonas</taxon>
    </lineage>
</organism>
<dbReference type="Proteomes" id="UP001577047">
    <property type="component" value="Unassembled WGS sequence"/>
</dbReference>
<accession>A0ABV4Z3M1</accession>
<protein>
    <submittedName>
        <fullName evidence="1">Uncharacterized protein</fullName>
    </submittedName>
</protein>
<dbReference type="RefSeq" id="WP_304482759.1">
    <property type="nucleotide sequence ID" value="NZ_JAUQOQ010000001.1"/>
</dbReference>
<evidence type="ECO:0000313" key="1">
    <source>
        <dbReference type="EMBL" id="MFB3798915.1"/>
    </source>
</evidence>
<proteinExistence type="predicted"/>
<reference evidence="1 2" key="1">
    <citation type="submission" date="2024-09" db="EMBL/GenBank/DDBJ databases">
        <authorList>
            <person name="Fullem K."/>
        </authorList>
    </citation>
    <scope>NUCLEOTIDE SEQUENCE [LARGE SCALE GENOMIC DNA]</scope>
    <source>
        <strain evidence="2">K1(2024)</strain>
    </source>
</reference>
<sequence>MDELENERQMAQFLEYDADIINSNNILWGGEGHRIQVARNKARPLIITTDRTVTEQKFRTGQMVYKPGPLGHCTNIEPCDKISFTNILRVCAGCEKSVLDDLSLRKIKTGITTLKRGQKMYESGSPQSVQLQNEIDATYESIKRYGLLKKMEDL</sequence>
<gene>
    <name evidence="1" type="ORF">ACE1YR_00485</name>
</gene>
<dbReference type="EMBL" id="JBHFXX010000001">
    <property type="protein sequence ID" value="MFB3798915.1"/>
    <property type="molecule type" value="Genomic_DNA"/>
</dbReference>
<name>A0ABV4Z3M1_9PSED</name>